<comment type="caution">
    <text evidence="2">The sequence shown here is derived from an EMBL/GenBank/DDBJ whole genome shotgun (WGS) entry which is preliminary data.</text>
</comment>
<protein>
    <recommendedName>
        <fullName evidence="4">Secreted protein</fullName>
    </recommendedName>
</protein>
<dbReference type="Proteomes" id="UP001189429">
    <property type="component" value="Unassembled WGS sequence"/>
</dbReference>
<evidence type="ECO:0000313" key="3">
    <source>
        <dbReference type="Proteomes" id="UP001189429"/>
    </source>
</evidence>
<feature type="region of interest" description="Disordered" evidence="1">
    <location>
        <begin position="112"/>
        <end position="141"/>
    </location>
</feature>
<keyword evidence="3" id="KW-1185">Reference proteome</keyword>
<gene>
    <name evidence="2" type="ORF">PCOR1329_LOCUS52287</name>
</gene>
<accession>A0ABN9UWR2</accession>
<evidence type="ECO:0000313" key="2">
    <source>
        <dbReference type="EMBL" id="CAK0864373.1"/>
    </source>
</evidence>
<organism evidence="2 3">
    <name type="scientific">Prorocentrum cordatum</name>
    <dbReference type="NCBI Taxonomy" id="2364126"/>
    <lineage>
        <taxon>Eukaryota</taxon>
        <taxon>Sar</taxon>
        <taxon>Alveolata</taxon>
        <taxon>Dinophyceae</taxon>
        <taxon>Prorocentrales</taxon>
        <taxon>Prorocentraceae</taxon>
        <taxon>Prorocentrum</taxon>
    </lineage>
</organism>
<dbReference type="EMBL" id="CAUYUJ010016360">
    <property type="protein sequence ID" value="CAK0864373.1"/>
    <property type="molecule type" value="Genomic_DNA"/>
</dbReference>
<sequence>MCAIQFVVPTVVVYVAALEGQRLWGRQRADSLILLAGPPAPRPARISTTVAATPAKIEDRGLQDQNSAHKNCRRLDPPGSARGRSAATHQGAGAHELLPAVPHGLRPVLSAPRKTNQHKACTSGGPRAMLRSALGPPGWRL</sequence>
<evidence type="ECO:0000256" key="1">
    <source>
        <dbReference type="SAM" id="MobiDB-lite"/>
    </source>
</evidence>
<proteinExistence type="predicted"/>
<evidence type="ECO:0008006" key="4">
    <source>
        <dbReference type="Google" id="ProtNLM"/>
    </source>
</evidence>
<name>A0ABN9UWR2_9DINO</name>
<feature type="region of interest" description="Disordered" evidence="1">
    <location>
        <begin position="59"/>
        <end position="94"/>
    </location>
</feature>
<reference evidence="2" key="1">
    <citation type="submission" date="2023-10" db="EMBL/GenBank/DDBJ databases">
        <authorList>
            <person name="Chen Y."/>
            <person name="Shah S."/>
            <person name="Dougan E. K."/>
            <person name="Thang M."/>
            <person name="Chan C."/>
        </authorList>
    </citation>
    <scope>NUCLEOTIDE SEQUENCE [LARGE SCALE GENOMIC DNA]</scope>
</reference>